<dbReference type="InterPro" id="IPR023765">
    <property type="entry name" value="SBP_5_CS"/>
</dbReference>
<evidence type="ECO:0000256" key="1">
    <source>
        <dbReference type="ARBA" id="ARBA00004193"/>
    </source>
</evidence>
<comment type="caution">
    <text evidence="6">The sequence shown here is derived from an EMBL/GenBank/DDBJ whole genome shotgun (WGS) entry which is preliminary data.</text>
</comment>
<dbReference type="EMBL" id="WIAO01000007">
    <property type="protein sequence ID" value="MQM25589.1"/>
    <property type="molecule type" value="Genomic_DNA"/>
</dbReference>
<dbReference type="InterPro" id="IPR030678">
    <property type="entry name" value="Peptide/Ni-bd"/>
</dbReference>
<dbReference type="Gene3D" id="3.40.190.10">
    <property type="entry name" value="Periplasmic binding protein-like II"/>
    <property type="match status" value="1"/>
</dbReference>
<protein>
    <submittedName>
        <fullName evidence="6">ABC transporter substrate-binding protein</fullName>
    </submittedName>
</protein>
<dbReference type="Proteomes" id="UP000477750">
    <property type="component" value="Unassembled WGS sequence"/>
</dbReference>
<dbReference type="Gene3D" id="3.90.76.10">
    <property type="entry name" value="Dipeptide-binding Protein, Domain 1"/>
    <property type="match status" value="1"/>
</dbReference>
<reference evidence="6 7" key="1">
    <citation type="submission" date="2019-10" db="EMBL/GenBank/DDBJ databases">
        <title>Glycomyces albidus sp. nov., a novel actinomycete isolated from rhizosphere soil of wheat (Triticum aestivum L.).</title>
        <authorList>
            <person name="Qian L."/>
        </authorList>
    </citation>
    <scope>NUCLEOTIDE SEQUENCE [LARGE SCALE GENOMIC DNA]</scope>
    <source>
        <strain evidence="6 7">NEAU-7082</strain>
    </source>
</reference>
<evidence type="ECO:0000313" key="6">
    <source>
        <dbReference type="EMBL" id="MQM25589.1"/>
    </source>
</evidence>
<gene>
    <name evidence="6" type="ORF">GFD30_08400</name>
</gene>
<accession>A0A6L5G7F5</accession>
<proteinExistence type="inferred from homology"/>
<evidence type="ECO:0000313" key="7">
    <source>
        <dbReference type="Proteomes" id="UP000477750"/>
    </source>
</evidence>
<dbReference type="InterPro" id="IPR039424">
    <property type="entry name" value="SBP_5"/>
</dbReference>
<dbReference type="GO" id="GO:1904680">
    <property type="term" value="F:peptide transmembrane transporter activity"/>
    <property type="evidence" value="ECO:0007669"/>
    <property type="project" value="TreeGrafter"/>
</dbReference>
<keyword evidence="3 4" id="KW-0732">Signal</keyword>
<feature type="signal peptide" evidence="4">
    <location>
        <begin position="1"/>
        <end position="26"/>
    </location>
</feature>
<comment type="subcellular location">
    <subcellularLocation>
        <location evidence="1">Cell membrane</location>
        <topology evidence="1">Lipid-anchor</topology>
    </subcellularLocation>
</comment>
<dbReference type="SUPFAM" id="SSF53850">
    <property type="entry name" value="Periplasmic binding protein-like II"/>
    <property type="match status" value="1"/>
</dbReference>
<dbReference type="PROSITE" id="PS01040">
    <property type="entry name" value="SBP_BACTERIAL_5"/>
    <property type="match status" value="1"/>
</dbReference>
<dbReference type="Pfam" id="PF00496">
    <property type="entry name" value="SBP_bac_5"/>
    <property type="match status" value="1"/>
</dbReference>
<dbReference type="GO" id="GO:0043190">
    <property type="term" value="C:ATP-binding cassette (ABC) transporter complex"/>
    <property type="evidence" value="ECO:0007669"/>
    <property type="project" value="InterPro"/>
</dbReference>
<name>A0A6L5G7F5_9ACTN</name>
<dbReference type="PANTHER" id="PTHR30290">
    <property type="entry name" value="PERIPLASMIC BINDING COMPONENT OF ABC TRANSPORTER"/>
    <property type="match status" value="1"/>
</dbReference>
<keyword evidence="7" id="KW-1185">Reference proteome</keyword>
<dbReference type="AlphaFoldDB" id="A0A6L5G7F5"/>
<dbReference type="CDD" id="cd08509">
    <property type="entry name" value="PBP2_TmCBP_oligosaccharides_like"/>
    <property type="match status" value="1"/>
</dbReference>
<feature type="domain" description="Solute-binding protein family 5" evidence="5">
    <location>
        <begin position="85"/>
        <end position="454"/>
    </location>
</feature>
<evidence type="ECO:0000259" key="5">
    <source>
        <dbReference type="Pfam" id="PF00496"/>
    </source>
</evidence>
<dbReference type="GO" id="GO:0015833">
    <property type="term" value="P:peptide transport"/>
    <property type="evidence" value="ECO:0007669"/>
    <property type="project" value="TreeGrafter"/>
</dbReference>
<dbReference type="InterPro" id="IPR000914">
    <property type="entry name" value="SBP_5_dom"/>
</dbReference>
<evidence type="ECO:0000256" key="2">
    <source>
        <dbReference type="ARBA" id="ARBA00005695"/>
    </source>
</evidence>
<organism evidence="6 7">
    <name type="scientific">Glycomyces albidus</name>
    <dbReference type="NCBI Taxonomy" id="2656774"/>
    <lineage>
        <taxon>Bacteria</taxon>
        <taxon>Bacillati</taxon>
        <taxon>Actinomycetota</taxon>
        <taxon>Actinomycetes</taxon>
        <taxon>Glycomycetales</taxon>
        <taxon>Glycomycetaceae</taxon>
        <taxon>Glycomyces</taxon>
    </lineage>
</organism>
<feature type="chain" id="PRO_5026946191" evidence="4">
    <location>
        <begin position="27"/>
        <end position="559"/>
    </location>
</feature>
<dbReference type="RefSeq" id="WP_153024737.1">
    <property type="nucleotide sequence ID" value="NZ_WIAO01000007.1"/>
</dbReference>
<evidence type="ECO:0000256" key="3">
    <source>
        <dbReference type="ARBA" id="ARBA00022729"/>
    </source>
</evidence>
<evidence type="ECO:0000256" key="4">
    <source>
        <dbReference type="SAM" id="SignalP"/>
    </source>
</evidence>
<dbReference type="PIRSF" id="PIRSF002741">
    <property type="entry name" value="MppA"/>
    <property type="match status" value="1"/>
</dbReference>
<sequence length="559" mass="60364">MSSNHGMRRRTALSLMGTAAIGATLAACSGDGDGGGSGNSMMVVYTGQAGDYQVNFNPFSPSRIGGLGTIYETLFFHNKAQVADPVPLLGTEFAWNEDGTELTVTLREGVKWSDGEAFTAEDVAFTFEMLQANPSINGSGWEGTVAATDDTHVVFTFTAPAFVKGPDLMNTAIVPQHIWKDLNPVEDVIENPIGTGAFTLKEFKPQAYMLEANPDYWGGEPKLKQVRWDALGGNQSAADGVAAGTIDWITSPIPDIQNTNENFPSYEAFTQWQNQMVLATSSNPELGSTGPQTDPAVRHALYYAINREQLNSLAFMETASEISPAFTLTPSQDQYLTPAVDELSAPMGAQPDTAAQILEAAGWVLGEDGIYAKDGERLSLTVEVVTGWTDYITAIDVMISQAKEAGIELVAAQSSWNEWTEKKVSGNFQLAIDSLWQGPAPDPYYLYSYFFDSASGAPVGESAGNNYSRYASPEVDEALDALTNLPLDDVAARLPHFEAIQEAIIRDMPYVPILTGGTTSVWNTAKFSGWPSEDDLYAFPANWSALDAAEILKRIEPQG</sequence>
<dbReference type="GO" id="GO:0042597">
    <property type="term" value="C:periplasmic space"/>
    <property type="evidence" value="ECO:0007669"/>
    <property type="project" value="UniProtKB-ARBA"/>
</dbReference>
<comment type="similarity">
    <text evidence="2">Belongs to the bacterial solute-binding protein 5 family.</text>
</comment>
<dbReference type="Gene3D" id="3.10.105.10">
    <property type="entry name" value="Dipeptide-binding Protein, Domain 3"/>
    <property type="match status" value="1"/>
</dbReference>